<feature type="region of interest" description="Disordered" evidence="1">
    <location>
        <begin position="64"/>
        <end position="89"/>
    </location>
</feature>
<evidence type="ECO:0000256" key="1">
    <source>
        <dbReference type="SAM" id="MobiDB-lite"/>
    </source>
</evidence>
<evidence type="ECO:0000256" key="2">
    <source>
        <dbReference type="SAM" id="Phobius"/>
    </source>
</evidence>
<dbReference type="AlphaFoldDB" id="A0A1F7XMW8"/>
<protein>
    <recommendedName>
        <fullName evidence="5">CBM-cenC domain-containing protein</fullName>
    </recommendedName>
</protein>
<dbReference type="Gene3D" id="2.60.120.260">
    <property type="entry name" value="Galactose-binding domain-like"/>
    <property type="match status" value="1"/>
</dbReference>
<gene>
    <name evidence="3" type="ORF">A2V97_02970</name>
</gene>
<reference evidence="3 4" key="1">
    <citation type="journal article" date="2016" name="Nat. Commun.">
        <title>Thousands of microbial genomes shed light on interconnected biogeochemical processes in an aquifer system.</title>
        <authorList>
            <person name="Anantharaman K."/>
            <person name="Brown C.T."/>
            <person name="Hug L.A."/>
            <person name="Sharon I."/>
            <person name="Castelle C.J."/>
            <person name="Probst A.J."/>
            <person name="Thomas B.C."/>
            <person name="Singh A."/>
            <person name="Wilkins M.J."/>
            <person name="Karaoz U."/>
            <person name="Brodie E.L."/>
            <person name="Williams K.H."/>
            <person name="Hubbard S.S."/>
            <person name="Banfield J.F."/>
        </authorList>
    </citation>
    <scope>NUCLEOTIDE SEQUENCE [LARGE SCALE GENOMIC DNA]</scope>
</reference>
<sequence length="233" mass="26086">MALPSFIFKPFSGLKESLSKWKYLSFAQKVSLGYLLVLLVSLPLLITTMAGGAIYFRSRAYSPPATPPTPPNPSPTPVPSTLVNGSFENDSDNNNLPDGWSVLNTGADDGRFLYPEAPDGTYVVKFTPVRRVGFKTIYQQKNISGSSQDVWNFRLWTKTEMTDPRGKVRVRITFRNSRNNISQTVNYDLQKTNIGTYQSGTLTAPQAYNQVIFYIQSSISQGEVFLDDVVLYR</sequence>
<proteinExistence type="predicted"/>
<accession>A0A1F7XMW8</accession>
<evidence type="ECO:0000313" key="4">
    <source>
        <dbReference type="Proteomes" id="UP000177382"/>
    </source>
</evidence>
<feature type="compositionally biased region" description="Pro residues" evidence="1">
    <location>
        <begin position="64"/>
        <end position="78"/>
    </location>
</feature>
<keyword evidence="2" id="KW-1133">Transmembrane helix</keyword>
<dbReference type="EMBL" id="MGFX01000001">
    <property type="protein sequence ID" value="OGM15718.1"/>
    <property type="molecule type" value="Genomic_DNA"/>
</dbReference>
<dbReference type="STRING" id="1802485.A2V97_02970"/>
<name>A0A1F7XMW8_9BACT</name>
<comment type="caution">
    <text evidence="3">The sequence shown here is derived from an EMBL/GenBank/DDBJ whole genome shotgun (WGS) entry which is preliminary data.</text>
</comment>
<evidence type="ECO:0000313" key="3">
    <source>
        <dbReference type="EMBL" id="OGM15718.1"/>
    </source>
</evidence>
<organism evidence="3 4">
    <name type="scientific">Candidatus Woesebacteria bacterium RBG_16_42_24</name>
    <dbReference type="NCBI Taxonomy" id="1802485"/>
    <lineage>
        <taxon>Bacteria</taxon>
        <taxon>Candidatus Woeseibacteriota</taxon>
    </lineage>
</organism>
<dbReference type="Proteomes" id="UP000177382">
    <property type="component" value="Unassembled WGS sequence"/>
</dbReference>
<keyword evidence="2" id="KW-0472">Membrane</keyword>
<evidence type="ECO:0008006" key="5">
    <source>
        <dbReference type="Google" id="ProtNLM"/>
    </source>
</evidence>
<keyword evidence="2" id="KW-0812">Transmembrane</keyword>
<feature type="transmembrane region" description="Helical" evidence="2">
    <location>
        <begin position="32"/>
        <end position="56"/>
    </location>
</feature>